<organism evidence="4 5">
    <name type="scientific">Porites lobata</name>
    <dbReference type="NCBI Taxonomy" id="104759"/>
    <lineage>
        <taxon>Eukaryota</taxon>
        <taxon>Metazoa</taxon>
        <taxon>Cnidaria</taxon>
        <taxon>Anthozoa</taxon>
        <taxon>Hexacorallia</taxon>
        <taxon>Scleractinia</taxon>
        <taxon>Fungiina</taxon>
        <taxon>Poritidae</taxon>
        <taxon>Porites</taxon>
    </lineage>
</organism>
<protein>
    <recommendedName>
        <fullName evidence="3">K Homology domain-containing protein</fullName>
    </recommendedName>
</protein>
<reference evidence="4 5" key="1">
    <citation type="submission" date="2022-05" db="EMBL/GenBank/DDBJ databases">
        <authorList>
            <consortium name="Genoscope - CEA"/>
            <person name="William W."/>
        </authorList>
    </citation>
    <scope>NUCLEOTIDE SEQUENCE [LARGE SCALE GENOMIC DNA]</scope>
</reference>
<evidence type="ECO:0000256" key="1">
    <source>
        <dbReference type="ARBA" id="ARBA00022737"/>
    </source>
</evidence>
<accession>A0ABN8QDS7</accession>
<keyword evidence="1" id="KW-0677">Repeat</keyword>
<dbReference type="InterPro" id="IPR036612">
    <property type="entry name" value="KH_dom_type_1_sf"/>
</dbReference>
<feature type="domain" description="K Homology" evidence="3">
    <location>
        <begin position="102"/>
        <end position="166"/>
    </location>
</feature>
<feature type="domain" description="K Homology" evidence="3">
    <location>
        <begin position="26"/>
        <end position="92"/>
    </location>
</feature>
<comment type="caution">
    <text evidence="4">The sequence shown here is derived from an EMBL/GenBank/DDBJ whole genome shotgun (WGS) entry which is preliminary data.</text>
</comment>
<evidence type="ECO:0000313" key="5">
    <source>
        <dbReference type="Proteomes" id="UP001159405"/>
    </source>
</evidence>
<evidence type="ECO:0000313" key="4">
    <source>
        <dbReference type="EMBL" id="CAH3159811.1"/>
    </source>
</evidence>
<keyword evidence="5" id="KW-1185">Reference proteome</keyword>
<dbReference type="EMBL" id="CALNXK010000114">
    <property type="protein sequence ID" value="CAH3159811.1"/>
    <property type="molecule type" value="Genomic_DNA"/>
</dbReference>
<gene>
    <name evidence="4" type="ORF">PLOB_00003798</name>
</gene>
<feature type="domain" description="K Homology" evidence="3">
    <location>
        <begin position="173"/>
        <end position="237"/>
    </location>
</feature>
<dbReference type="InterPro" id="IPR004088">
    <property type="entry name" value="KH_dom_type_1"/>
</dbReference>
<dbReference type="Pfam" id="PF00013">
    <property type="entry name" value="KH_1"/>
    <property type="match status" value="3"/>
</dbReference>
<sequence length="640" mass="73161">MGSRGRRSNGGREGVAYNRLQQHGAGTNGEFVTVPNNLKGYVIGKDGCTIKEIMKSSGAKITSPRRQDDGFLVKGDAGQREYAKRLILEKVHELQIKKLEIAQTLELVEIPSECKGFVIGKRGENLRQISSQTGADLILKDGNVYLASGTEEQRQHAKQHIREIVRRKSEENAPPGELVVIPRDFKGLVMGSGGYNLNFISTKTGAKLIRKGREAYIVSGTDKQKEQARLHIKAAIAGGIIRGLENEFVKPCVYIDDWNLPEDCEVKLKSLAKKDRTVHPSWDTQYRLIPSDHDGPQVSSISSSVDPPYLSHLMVDALKSLQNIKQQMKTKEYRKADMWCHFGTANIRGPDEEEAEEGEWTIKEVVERFQSDDERSPWRTSLKGGVDLDEKTWKGISSRESTTNGNMDYVARYDLTFLMPLGYEIRFKVWITRSNTGKKLEDIPIPFNDVKNILDEIHFEDEFTRSRCRGWLVLPSRKYLQADILFPGCEFDCRLTIRGRMDSALNADYAPDSESRQALSEYLCRLTLKDENGFEICLPEKGTPEGFHLIHNRRSERSRYEICPGFTVTFSKESSWPSDLSMEEPRELTDLHLHCREWDELLNSGEWEPEQITAKLPEFFRFVKEVQQFVLREMRKKTDQ</sequence>
<dbReference type="PROSITE" id="PS50084">
    <property type="entry name" value="KH_TYPE_1"/>
    <property type="match status" value="3"/>
</dbReference>
<dbReference type="Proteomes" id="UP001159405">
    <property type="component" value="Unassembled WGS sequence"/>
</dbReference>
<dbReference type="SMART" id="SM00322">
    <property type="entry name" value="KH"/>
    <property type="match status" value="3"/>
</dbReference>
<dbReference type="Gene3D" id="3.30.1370.10">
    <property type="entry name" value="K Homology domain, type 1"/>
    <property type="match status" value="1"/>
</dbReference>
<evidence type="ECO:0000259" key="3">
    <source>
        <dbReference type="SMART" id="SM00322"/>
    </source>
</evidence>
<evidence type="ECO:0000256" key="2">
    <source>
        <dbReference type="PROSITE-ProRule" id="PRU00117"/>
    </source>
</evidence>
<dbReference type="InterPro" id="IPR004087">
    <property type="entry name" value="KH_dom"/>
</dbReference>
<dbReference type="Gene3D" id="3.30.310.210">
    <property type="match status" value="1"/>
</dbReference>
<dbReference type="PANTHER" id="PTHR10288">
    <property type="entry name" value="KH DOMAIN CONTAINING RNA BINDING PROTEIN"/>
    <property type="match status" value="1"/>
</dbReference>
<dbReference type="SUPFAM" id="SSF54791">
    <property type="entry name" value="Eukaryotic type KH-domain (KH-domain type I)"/>
    <property type="match status" value="3"/>
</dbReference>
<name>A0ABN8QDS7_9CNID</name>
<proteinExistence type="predicted"/>
<dbReference type="CDD" id="cd00105">
    <property type="entry name" value="KH-I"/>
    <property type="match status" value="3"/>
</dbReference>
<keyword evidence="2" id="KW-0694">RNA-binding</keyword>